<feature type="region of interest" description="Disordered" evidence="1">
    <location>
        <begin position="32"/>
        <end position="54"/>
    </location>
</feature>
<dbReference type="EMBL" id="CP047493">
    <property type="protein sequence ID" value="UXV99932.1"/>
    <property type="molecule type" value="Genomic_DNA"/>
</dbReference>
<reference evidence="3" key="1">
    <citation type="submission" date="2015-01" db="EMBL/GenBank/DDBJ databases">
        <authorList>
            <person name="Midha S."/>
            <person name="Anil M.G."/>
            <person name="Mishra D."/>
            <person name="Brahma K."/>
            <person name="Laha G.S."/>
            <person name="Sundaram R.M."/>
            <person name="Sonti R.V."/>
            <person name="Patil P.B."/>
        </authorList>
    </citation>
    <scope>NUCLEOTIDE SEQUENCE</scope>
    <source>
        <strain evidence="3">IXO792</strain>
    </source>
</reference>
<evidence type="ECO:0000313" key="4">
    <source>
        <dbReference type="Proteomes" id="UP000187097"/>
    </source>
</evidence>
<gene>
    <name evidence="3" type="ORF">IXO792_00240</name>
</gene>
<feature type="chain" id="PRO_5042490411" evidence="2">
    <location>
        <begin position="27"/>
        <end position="69"/>
    </location>
</feature>
<feature type="signal peptide" evidence="2">
    <location>
        <begin position="1"/>
        <end position="26"/>
    </location>
</feature>
<evidence type="ECO:0000256" key="1">
    <source>
        <dbReference type="SAM" id="MobiDB-lite"/>
    </source>
</evidence>
<proteinExistence type="predicted"/>
<evidence type="ECO:0000313" key="3">
    <source>
        <dbReference type="EMBL" id="UXV99932.1"/>
    </source>
</evidence>
<accession>A0AAJ5M9B3</accession>
<dbReference type="Proteomes" id="UP000187097">
    <property type="component" value="Chromosome"/>
</dbReference>
<keyword evidence="2" id="KW-0732">Signal</keyword>
<reference evidence="3" key="2">
    <citation type="submission" date="2020-01" db="EMBL/GenBank/DDBJ databases">
        <title>Complete genome investigation of Xanthomonas oryzae strains.</title>
        <authorList>
            <person name="Kaur A."/>
            <person name="Bansal K."/>
            <person name="Patil P.B."/>
        </authorList>
    </citation>
    <scope>NUCLEOTIDE SEQUENCE</scope>
    <source>
        <strain evidence="3">IXO792</strain>
    </source>
</reference>
<sequence length="69" mass="6755">MPILSGTAMKSTLITVSLLAMLCLTACDRPGGDASRTAPAVSPEPTAAPVSGSGATELVKDGLINAAGK</sequence>
<organism evidence="3 4">
    <name type="scientific">Xanthomonas oryzae pv. oryzae</name>
    <dbReference type="NCBI Taxonomy" id="64187"/>
    <lineage>
        <taxon>Bacteria</taxon>
        <taxon>Pseudomonadati</taxon>
        <taxon>Pseudomonadota</taxon>
        <taxon>Gammaproteobacteria</taxon>
        <taxon>Lysobacterales</taxon>
        <taxon>Lysobacteraceae</taxon>
        <taxon>Xanthomonas</taxon>
    </lineage>
</organism>
<evidence type="ECO:0000256" key="2">
    <source>
        <dbReference type="SAM" id="SignalP"/>
    </source>
</evidence>
<dbReference type="AlphaFoldDB" id="A0AAJ5M9B3"/>
<protein>
    <submittedName>
        <fullName evidence="3">Uncharacterized protein</fullName>
    </submittedName>
</protein>
<name>A0AAJ5M9B3_XANOO</name>